<proteinExistence type="predicted"/>
<evidence type="ECO:0000256" key="1">
    <source>
        <dbReference type="SAM" id="MobiDB-lite"/>
    </source>
</evidence>
<name>A0A915L5X9_ROMCU</name>
<reference evidence="3" key="1">
    <citation type="submission" date="2022-11" db="UniProtKB">
        <authorList>
            <consortium name="WormBaseParasite"/>
        </authorList>
    </citation>
    <scope>IDENTIFICATION</scope>
</reference>
<evidence type="ECO:0000313" key="2">
    <source>
        <dbReference type="Proteomes" id="UP000887565"/>
    </source>
</evidence>
<feature type="compositionally biased region" description="Basic and acidic residues" evidence="1">
    <location>
        <begin position="67"/>
        <end position="86"/>
    </location>
</feature>
<feature type="compositionally biased region" description="Polar residues" evidence="1">
    <location>
        <begin position="44"/>
        <end position="60"/>
    </location>
</feature>
<keyword evidence="2" id="KW-1185">Reference proteome</keyword>
<organism evidence="2 3">
    <name type="scientific">Romanomermis culicivorax</name>
    <name type="common">Nematode worm</name>
    <dbReference type="NCBI Taxonomy" id="13658"/>
    <lineage>
        <taxon>Eukaryota</taxon>
        <taxon>Metazoa</taxon>
        <taxon>Ecdysozoa</taxon>
        <taxon>Nematoda</taxon>
        <taxon>Enoplea</taxon>
        <taxon>Dorylaimia</taxon>
        <taxon>Mermithida</taxon>
        <taxon>Mermithoidea</taxon>
        <taxon>Mermithidae</taxon>
        <taxon>Romanomermis</taxon>
    </lineage>
</organism>
<dbReference type="AlphaFoldDB" id="A0A915L5X9"/>
<feature type="compositionally biased region" description="Basic and acidic residues" evidence="1">
    <location>
        <begin position="12"/>
        <end position="41"/>
    </location>
</feature>
<accession>A0A915L5X9</accession>
<feature type="region of interest" description="Disordered" evidence="1">
    <location>
        <begin position="1"/>
        <end position="86"/>
    </location>
</feature>
<dbReference type="Proteomes" id="UP000887565">
    <property type="component" value="Unplaced"/>
</dbReference>
<sequence>SSNERKKKRENRKNEKGAESLEAERGHRDITNTMIGEERMDILGTSTGTQPPQRPLSTGNPDYISPLKREHGIGQPGRDHSGHRQK</sequence>
<dbReference type="WBParaSite" id="nRc.2.0.1.t45185-RA">
    <property type="protein sequence ID" value="nRc.2.0.1.t45185-RA"/>
    <property type="gene ID" value="nRc.2.0.1.g45185"/>
</dbReference>
<evidence type="ECO:0000313" key="3">
    <source>
        <dbReference type="WBParaSite" id="nRc.2.0.1.t45185-RA"/>
    </source>
</evidence>
<feature type="compositionally biased region" description="Basic residues" evidence="1">
    <location>
        <begin position="1"/>
        <end position="11"/>
    </location>
</feature>
<protein>
    <submittedName>
        <fullName evidence="3">Uncharacterized protein</fullName>
    </submittedName>
</protein>